<dbReference type="AlphaFoldDB" id="A0A432MLP5"/>
<feature type="region of interest" description="Disordered" evidence="1">
    <location>
        <begin position="188"/>
        <end position="215"/>
    </location>
</feature>
<proteinExistence type="predicted"/>
<name>A0A432MLP5_9BACT</name>
<gene>
    <name evidence="3" type="ORF">TsocGM_07345</name>
</gene>
<evidence type="ECO:0000313" key="4">
    <source>
        <dbReference type="Proteomes" id="UP000280296"/>
    </source>
</evidence>
<dbReference type="RefSeq" id="WP_126724660.1">
    <property type="nucleotide sequence ID" value="NZ_RYZH01000011.1"/>
</dbReference>
<feature type="transmembrane region" description="Helical" evidence="2">
    <location>
        <begin position="72"/>
        <end position="92"/>
    </location>
</feature>
<protein>
    <submittedName>
        <fullName evidence="3">Uncharacterized protein</fullName>
    </submittedName>
</protein>
<reference evidence="3 4" key="1">
    <citation type="submission" date="2018-12" db="EMBL/GenBank/DDBJ databases">
        <authorList>
            <person name="Toschakov S.V."/>
        </authorList>
    </citation>
    <scope>NUCLEOTIDE SEQUENCE [LARGE SCALE GENOMIC DNA]</scope>
    <source>
        <strain evidence="3 4">GM2012</strain>
    </source>
</reference>
<keyword evidence="2" id="KW-1133">Transmembrane helix</keyword>
<reference evidence="3 4" key="2">
    <citation type="submission" date="2019-01" db="EMBL/GenBank/DDBJ databases">
        <title>Tautonia sociabilis, a novel thermotolerant planctomycete of Isosphaeraceae family, isolated from a 4000 m deep subterranean habitat.</title>
        <authorList>
            <person name="Kovaleva O.L."/>
            <person name="Elcheninov A.G."/>
            <person name="Van Heerden E."/>
            <person name="Toshchakov S.V."/>
            <person name="Novikov A."/>
            <person name="Bonch-Osmolovskaya E.A."/>
            <person name="Kublanov I.V."/>
        </authorList>
    </citation>
    <scope>NUCLEOTIDE SEQUENCE [LARGE SCALE GENOMIC DNA]</scope>
    <source>
        <strain evidence="3 4">GM2012</strain>
    </source>
</reference>
<sequence>MLYHVPLAAWIATSLTLLALGAWVRYDGSFHVQDQLILGLLFFIAAIMMTVALICWLPLLRRLPDDRTPGRIVSALLLVPAVTMLLLVAMSFESEAAAAARQRAHLLRVARIVAEDFDRRDRMPVLFDDALSRSSDRLPHRGDADGRALFYRRLDRRTALICAPECRVHVIVRGAEIAYLPWPEGAADPCRSGSPSSYWSDPSPNGNAPLITPLP</sequence>
<accession>A0A432MLP5</accession>
<keyword evidence="4" id="KW-1185">Reference proteome</keyword>
<dbReference type="EMBL" id="RYZH01000011">
    <property type="protein sequence ID" value="RUL88333.1"/>
    <property type="molecule type" value="Genomic_DNA"/>
</dbReference>
<dbReference type="Proteomes" id="UP000280296">
    <property type="component" value="Unassembled WGS sequence"/>
</dbReference>
<keyword evidence="2" id="KW-0472">Membrane</keyword>
<evidence type="ECO:0000256" key="2">
    <source>
        <dbReference type="SAM" id="Phobius"/>
    </source>
</evidence>
<evidence type="ECO:0000313" key="3">
    <source>
        <dbReference type="EMBL" id="RUL88333.1"/>
    </source>
</evidence>
<evidence type="ECO:0000256" key="1">
    <source>
        <dbReference type="SAM" id="MobiDB-lite"/>
    </source>
</evidence>
<dbReference type="OrthoDB" id="9841560at2"/>
<feature type="compositionally biased region" description="Low complexity" evidence="1">
    <location>
        <begin position="192"/>
        <end position="204"/>
    </location>
</feature>
<feature type="transmembrane region" description="Helical" evidence="2">
    <location>
        <begin position="37"/>
        <end position="60"/>
    </location>
</feature>
<organism evidence="3 4">
    <name type="scientific">Tautonia sociabilis</name>
    <dbReference type="NCBI Taxonomy" id="2080755"/>
    <lineage>
        <taxon>Bacteria</taxon>
        <taxon>Pseudomonadati</taxon>
        <taxon>Planctomycetota</taxon>
        <taxon>Planctomycetia</taxon>
        <taxon>Isosphaerales</taxon>
        <taxon>Isosphaeraceae</taxon>
        <taxon>Tautonia</taxon>
    </lineage>
</organism>
<comment type="caution">
    <text evidence="3">The sequence shown here is derived from an EMBL/GenBank/DDBJ whole genome shotgun (WGS) entry which is preliminary data.</text>
</comment>
<keyword evidence="2" id="KW-0812">Transmembrane</keyword>